<protein>
    <submittedName>
        <fullName evidence="1">Uncharacterized protein</fullName>
    </submittedName>
</protein>
<reference evidence="1 2" key="1">
    <citation type="submission" date="2021-06" db="EMBL/GenBank/DDBJ databases">
        <authorList>
            <person name="Palmer J.M."/>
        </authorList>
    </citation>
    <scope>NUCLEOTIDE SEQUENCE [LARGE SCALE GENOMIC DNA]</scope>
    <source>
        <strain evidence="1 2">XC_2019</strain>
        <tissue evidence="1">Muscle</tissue>
    </source>
</reference>
<comment type="caution">
    <text evidence="1">The sequence shown here is derived from an EMBL/GenBank/DDBJ whole genome shotgun (WGS) entry which is preliminary data.</text>
</comment>
<proteinExistence type="predicted"/>
<sequence>MSIWKLARFTHSGEVMCWSCKVLELLKAVVSRRSSSVTVAAAPRARPSEYDAKWRMKNSPMLTRANCTSELHLRVTMSRQDTVNSTAFSTSTPREPIILESIVLVTCVVG</sequence>
<organism evidence="1 2">
    <name type="scientific">Xenoophorus captivus</name>
    <dbReference type="NCBI Taxonomy" id="1517983"/>
    <lineage>
        <taxon>Eukaryota</taxon>
        <taxon>Metazoa</taxon>
        <taxon>Chordata</taxon>
        <taxon>Craniata</taxon>
        <taxon>Vertebrata</taxon>
        <taxon>Euteleostomi</taxon>
        <taxon>Actinopterygii</taxon>
        <taxon>Neopterygii</taxon>
        <taxon>Teleostei</taxon>
        <taxon>Neoteleostei</taxon>
        <taxon>Acanthomorphata</taxon>
        <taxon>Ovalentaria</taxon>
        <taxon>Atherinomorphae</taxon>
        <taxon>Cyprinodontiformes</taxon>
        <taxon>Goodeidae</taxon>
        <taxon>Xenoophorus</taxon>
    </lineage>
</organism>
<gene>
    <name evidence="1" type="ORF">XENOCAPTIV_022560</name>
</gene>
<dbReference type="Proteomes" id="UP001434883">
    <property type="component" value="Unassembled WGS sequence"/>
</dbReference>
<evidence type="ECO:0000313" key="1">
    <source>
        <dbReference type="EMBL" id="MEQ2214210.1"/>
    </source>
</evidence>
<evidence type="ECO:0000313" key="2">
    <source>
        <dbReference type="Proteomes" id="UP001434883"/>
    </source>
</evidence>
<accession>A0ABV0S0X9</accession>
<keyword evidence="2" id="KW-1185">Reference proteome</keyword>
<name>A0ABV0S0X9_9TELE</name>
<dbReference type="EMBL" id="JAHRIN010067269">
    <property type="protein sequence ID" value="MEQ2214210.1"/>
    <property type="molecule type" value="Genomic_DNA"/>
</dbReference>